<comment type="caution">
    <text evidence="1">The sequence shown here is derived from an EMBL/GenBank/DDBJ whole genome shotgun (WGS) entry which is preliminary data.</text>
</comment>
<dbReference type="AlphaFoldDB" id="J9FUP1"/>
<evidence type="ECO:0000313" key="1">
    <source>
        <dbReference type="EMBL" id="EJW93302.1"/>
    </source>
</evidence>
<gene>
    <name evidence="1" type="ORF">EVA_18593</name>
</gene>
<organism evidence="1">
    <name type="scientific">gut metagenome</name>
    <dbReference type="NCBI Taxonomy" id="749906"/>
    <lineage>
        <taxon>unclassified sequences</taxon>
        <taxon>metagenomes</taxon>
        <taxon>organismal metagenomes</taxon>
    </lineage>
</organism>
<dbReference type="EMBL" id="AMCI01007051">
    <property type="protein sequence ID" value="EJW93302.1"/>
    <property type="molecule type" value="Genomic_DNA"/>
</dbReference>
<sequence>MLADVSAWLDQFIDPAQGSHFPTT</sequence>
<feature type="non-terminal residue" evidence="1">
    <location>
        <position position="24"/>
    </location>
</feature>
<proteinExistence type="predicted"/>
<accession>J9FUP1</accession>
<protein>
    <submittedName>
        <fullName evidence="1">Uncharacterized protein</fullName>
    </submittedName>
</protein>
<reference evidence="1" key="1">
    <citation type="journal article" date="2012" name="PLoS ONE">
        <title>Gene sets for utilization of primary and secondary nutrition supplies in the distal gut of endangered iberian lynx.</title>
        <authorList>
            <person name="Alcaide M."/>
            <person name="Messina E."/>
            <person name="Richter M."/>
            <person name="Bargiela R."/>
            <person name="Peplies J."/>
            <person name="Huws S.A."/>
            <person name="Newbold C.J."/>
            <person name="Golyshin P.N."/>
            <person name="Simon M.A."/>
            <person name="Lopez G."/>
            <person name="Yakimov M.M."/>
            <person name="Ferrer M."/>
        </authorList>
    </citation>
    <scope>NUCLEOTIDE SEQUENCE</scope>
</reference>
<name>J9FUP1_9ZZZZ</name>